<keyword evidence="3" id="KW-1185">Reference proteome</keyword>
<comment type="caution">
    <text evidence="2">The sequence shown here is derived from an EMBL/GenBank/DDBJ whole genome shotgun (WGS) entry which is preliminary data.</text>
</comment>
<feature type="region of interest" description="Disordered" evidence="1">
    <location>
        <begin position="1"/>
        <end position="58"/>
    </location>
</feature>
<dbReference type="Proteomes" id="UP000541444">
    <property type="component" value="Unassembled WGS sequence"/>
</dbReference>
<protein>
    <submittedName>
        <fullName evidence="2">Uncharacterized protein</fullName>
    </submittedName>
</protein>
<organism evidence="2 3">
    <name type="scientific">Kingdonia uniflora</name>
    <dbReference type="NCBI Taxonomy" id="39325"/>
    <lineage>
        <taxon>Eukaryota</taxon>
        <taxon>Viridiplantae</taxon>
        <taxon>Streptophyta</taxon>
        <taxon>Embryophyta</taxon>
        <taxon>Tracheophyta</taxon>
        <taxon>Spermatophyta</taxon>
        <taxon>Magnoliopsida</taxon>
        <taxon>Ranunculales</taxon>
        <taxon>Circaeasteraceae</taxon>
        <taxon>Kingdonia</taxon>
    </lineage>
</organism>
<proteinExistence type="predicted"/>
<evidence type="ECO:0000313" key="3">
    <source>
        <dbReference type="Proteomes" id="UP000541444"/>
    </source>
</evidence>
<gene>
    <name evidence="2" type="ORF">GIB67_035252</name>
</gene>
<sequence>MTLIKSPLQSRSQVSENVNPNCHKVTTTNNSSPVIKSAKSKSSSSSLTVKKLNSPKKKIQERRFVLARKNQNATEPSKGTCKCEDKIGDDIKKFPCVAYKSLRASQEELFRNFKQSQELNEAGKIVEAAVEGEHPGNAIIGETPLEDNLDSEEFEVSSEMGSSKMKRRREKVLEEARKSIPEFGKVMHLVKAFERLLSIPRTKD</sequence>
<dbReference type="AlphaFoldDB" id="A0A7J7KXT7"/>
<accession>A0A7J7KXT7</accession>
<dbReference type="OrthoDB" id="7677582at2759"/>
<evidence type="ECO:0000313" key="2">
    <source>
        <dbReference type="EMBL" id="KAF6135181.1"/>
    </source>
</evidence>
<evidence type="ECO:0000256" key="1">
    <source>
        <dbReference type="SAM" id="MobiDB-lite"/>
    </source>
</evidence>
<dbReference type="EMBL" id="JACGCM010002811">
    <property type="protein sequence ID" value="KAF6135181.1"/>
    <property type="molecule type" value="Genomic_DNA"/>
</dbReference>
<feature type="compositionally biased region" description="Polar residues" evidence="1">
    <location>
        <begin position="7"/>
        <end position="30"/>
    </location>
</feature>
<feature type="compositionally biased region" description="Low complexity" evidence="1">
    <location>
        <begin position="31"/>
        <end position="52"/>
    </location>
</feature>
<reference evidence="2 3" key="1">
    <citation type="journal article" date="2020" name="IScience">
        <title>Genome Sequencing of the Endangered Kingdonia uniflora (Circaeasteraceae, Ranunculales) Reveals Potential Mechanisms of Evolutionary Specialization.</title>
        <authorList>
            <person name="Sun Y."/>
            <person name="Deng T."/>
            <person name="Zhang A."/>
            <person name="Moore M.J."/>
            <person name="Landis J.B."/>
            <person name="Lin N."/>
            <person name="Zhang H."/>
            <person name="Zhang X."/>
            <person name="Huang J."/>
            <person name="Zhang X."/>
            <person name="Sun H."/>
            <person name="Wang H."/>
        </authorList>
    </citation>
    <scope>NUCLEOTIDE SEQUENCE [LARGE SCALE GENOMIC DNA]</scope>
    <source>
        <strain evidence="2">TB1705</strain>
        <tissue evidence="2">Leaf</tissue>
    </source>
</reference>
<name>A0A7J7KXT7_9MAGN</name>